<dbReference type="Proteomes" id="UP000177791">
    <property type="component" value="Unassembled WGS sequence"/>
</dbReference>
<keyword evidence="1" id="KW-0732">Signal</keyword>
<name>A0A1G1SSW6_9BACT</name>
<feature type="signal peptide" evidence="1">
    <location>
        <begin position="1"/>
        <end position="22"/>
    </location>
</feature>
<dbReference type="Pfam" id="PF14344">
    <property type="entry name" value="DUF4397"/>
    <property type="match status" value="1"/>
</dbReference>
<dbReference type="EMBL" id="MDZC01000112">
    <property type="protein sequence ID" value="OGX81712.1"/>
    <property type="molecule type" value="Genomic_DNA"/>
</dbReference>
<gene>
    <name evidence="3" type="ORF">BEN48_05610</name>
</gene>
<feature type="domain" description="DUF4397" evidence="2">
    <location>
        <begin position="47"/>
        <end position="148"/>
    </location>
</feature>
<evidence type="ECO:0000259" key="2">
    <source>
        <dbReference type="Pfam" id="PF14344"/>
    </source>
</evidence>
<comment type="caution">
    <text evidence="3">The sequence shown here is derived from an EMBL/GenBank/DDBJ whole genome shotgun (WGS) entry which is preliminary data.</text>
</comment>
<dbReference type="AlphaFoldDB" id="A0A1G1SSW6"/>
<evidence type="ECO:0000256" key="1">
    <source>
        <dbReference type="SAM" id="SignalP"/>
    </source>
</evidence>
<dbReference type="STRING" id="1908236.BEN48_05610"/>
<sequence length="249" mass="25233">MKTTFFLRRAIQALLPATLLLAACSKEDMPAAPAPDRGKVLISHSAAAANTQITAFITDQQVGQLNYGQTSSYLDVNAGTPTLRINNGAQIVASQAITVAKDQNYSVFAYSPTATIGSAALLTVSDDLTAPAAGTAKVRLVHLGVGAPTPVRLAIPAATPTGSPTDLTTDVAFGAASPFIVVNAAALNLSVVTAVAPRTQVVSVGDGTGTGTGTKNYEAGKIYTVVVRGIAGGAVPAAQQPQAVIIQHN</sequence>
<evidence type="ECO:0000313" key="3">
    <source>
        <dbReference type="EMBL" id="OGX81712.1"/>
    </source>
</evidence>
<feature type="chain" id="PRO_5009578358" description="DUF4397 domain-containing protein" evidence="1">
    <location>
        <begin position="23"/>
        <end position="249"/>
    </location>
</feature>
<accession>A0A1G1SSW6</accession>
<dbReference type="RefSeq" id="WP_070735934.1">
    <property type="nucleotide sequence ID" value="NZ_MDZC01000112.1"/>
</dbReference>
<evidence type="ECO:0000313" key="4">
    <source>
        <dbReference type="Proteomes" id="UP000177791"/>
    </source>
</evidence>
<dbReference type="OrthoDB" id="9792011at2"/>
<protein>
    <recommendedName>
        <fullName evidence="2">DUF4397 domain-containing protein</fullName>
    </recommendedName>
</protein>
<organism evidence="3 4">
    <name type="scientific">Hymenobacter glacialis</name>
    <dbReference type="NCBI Taxonomy" id="1908236"/>
    <lineage>
        <taxon>Bacteria</taxon>
        <taxon>Pseudomonadati</taxon>
        <taxon>Bacteroidota</taxon>
        <taxon>Cytophagia</taxon>
        <taxon>Cytophagales</taxon>
        <taxon>Hymenobacteraceae</taxon>
        <taxon>Hymenobacter</taxon>
    </lineage>
</organism>
<dbReference type="PROSITE" id="PS51257">
    <property type="entry name" value="PROKAR_LIPOPROTEIN"/>
    <property type="match status" value="1"/>
</dbReference>
<dbReference type="InterPro" id="IPR025510">
    <property type="entry name" value="DUF4397"/>
</dbReference>
<keyword evidence="4" id="KW-1185">Reference proteome</keyword>
<proteinExistence type="predicted"/>
<reference evidence="3 4" key="1">
    <citation type="submission" date="2016-08" db="EMBL/GenBank/DDBJ databases">
        <title>Hymenobacter coccineus sp. nov., Hymenobacter lapidarius sp. nov. and Hymenobacter glacialis sp. nov., isolated from Antarctic soil.</title>
        <authorList>
            <person name="Sedlacek I."/>
            <person name="Kralova S."/>
            <person name="Kyrova K."/>
            <person name="Maslanova I."/>
            <person name="Stankova E."/>
            <person name="Vrbovska V."/>
            <person name="Nemec M."/>
            <person name="Bartak M."/>
            <person name="Svec P."/>
            <person name="Busse H.-J."/>
            <person name="Pantucek R."/>
        </authorList>
    </citation>
    <scope>NUCLEOTIDE SEQUENCE [LARGE SCALE GENOMIC DNA]</scope>
    <source>
        <strain evidence="3 4">CCM 8648</strain>
    </source>
</reference>